<dbReference type="Proteomes" id="UP000018888">
    <property type="component" value="Unassembled WGS sequence"/>
</dbReference>
<accession>A0A2P4Q4M9</accession>
<dbReference type="Pfam" id="PF07282">
    <property type="entry name" value="Cas12f1-like_TNB"/>
    <property type="match status" value="1"/>
</dbReference>
<dbReference type="NCBIfam" id="TIGR01766">
    <property type="entry name" value="IS200/IS605 family accessory protein TnpB-like domain"/>
    <property type="match status" value="1"/>
</dbReference>
<keyword evidence="4" id="KW-1185">Reference proteome</keyword>
<name>A0A2P4Q4M9_RHIID</name>
<reference evidence="3 4" key="2">
    <citation type="journal article" date="2018" name="New Phytol.">
        <title>High intraspecific genome diversity in the model arbuscular mycorrhizal symbiont Rhizophagus irregularis.</title>
        <authorList>
            <person name="Chen E.C.H."/>
            <person name="Morin E."/>
            <person name="Beaudet D."/>
            <person name="Noel J."/>
            <person name="Yildirir G."/>
            <person name="Ndikumana S."/>
            <person name="Charron P."/>
            <person name="St-Onge C."/>
            <person name="Giorgi J."/>
            <person name="Kruger M."/>
            <person name="Marton T."/>
            <person name="Ropars J."/>
            <person name="Grigoriev I.V."/>
            <person name="Hainaut M."/>
            <person name="Henrissat B."/>
            <person name="Roux C."/>
            <person name="Martin F."/>
            <person name="Corradi N."/>
        </authorList>
    </citation>
    <scope>NUCLEOTIDE SEQUENCE [LARGE SCALE GENOMIC DNA]</scope>
    <source>
        <strain evidence="3 4">DAOM 197198</strain>
    </source>
</reference>
<evidence type="ECO:0000313" key="3">
    <source>
        <dbReference type="EMBL" id="POG72548.1"/>
    </source>
</evidence>
<dbReference type="InterPro" id="IPR051491">
    <property type="entry name" value="Recombinase/Transposase-rel"/>
</dbReference>
<comment type="caution">
    <text evidence="3">The sequence shown here is derived from an EMBL/GenBank/DDBJ whole genome shotgun (WGS) entry which is preliminary data.</text>
</comment>
<evidence type="ECO:0000256" key="1">
    <source>
        <dbReference type="ARBA" id="ARBA00023125"/>
    </source>
</evidence>
<dbReference type="VEuPathDB" id="FungiDB:RhiirFUN_011164"/>
<dbReference type="GO" id="GO:0003677">
    <property type="term" value="F:DNA binding"/>
    <property type="evidence" value="ECO:0007669"/>
    <property type="project" value="UniProtKB-KW"/>
</dbReference>
<dbReference type="EMBL" id="AUPC02000094">
    <property type="protein sequence ID" value="POG72548.1"/>
    <property type="molecule type" value="Genomic_DNA"/>
</dbReference>
<dbReference type="AlphaFoldDB" id="A0A2P4Q4M9"/>
<reference evidence="3 4" key="1">
    <citation type="journal article" date="2013" name="Proc. Natl. Acad. Sci. U.S.A.">
        <title>Genome of an arbuscular mycorrhizal fungus provides insight into the oldest plant symbiosis.</title>
        <authorList>
            <person name="Tisserant E."/>
            <person name="Malbreil M."/>
            <person name="Kuo A."/>
            <person name="Kohler A."/>
            <person name="Symeonidi A."/>
            <person name="Balestrini R."/>
            <person name="Charron P."/>
            <person name="Duensing N."/>
            <person name="Frei Dit Frey N."/>
            <person name="Gianinazzi-Pearson V."/>
            <person name="Gilbert L.B."/>
            <person name="Handa Y."/>
            <person name="Herr J.R."/>
            <person name="Hijri M."/>
            <person name="Koul R."/>
            <person name="Kawaguchi M."/>
            <person name="Krajinski F."/>
            <person name="Lammers P.J."/>
            <person name="Masclaux F.G."/>
            <person name="Murat C."/>
            <person name="Morin E."/>
            <person name="Ndikumana S."/>
            <person name="Pagni M."/>
            <person name="Petitpierre D."/>
            <person name="Requena N."/>
            <person name="Rosikiewicz P."/>
            <person name="Riley R."/>
            <person name="Saito K."/>
            <person name="San Clemente H."/>
            <person name="Shapiro H."/>
            <person name="van Tuinen D."/>
            <person name="Becard G."/>
            <person name="Bonfante P."/>
            <person name="Paszkowski U."/>
            <person name="Shachar-Hill Y.Y."/>
            <person name="Tuskan G.A."/>
            <person name="Young P.W."/>
            <person name="Sanders I.R."/>
            <person name="Henrissat B."/>
            <person name="Rensing S.A."/>
            <person name="Grigoriev I.V."/>
            <person name="Corradi N."/>
            <person name="Roux C."/>
            <person name="Martin F."/>
        </authorList>
    </citation>
    <scope>NUCLEOTIDE SEQUENCE [LARGE SCALE GENOMIC DNA]</scope>
    <source>
        <strain evidence="3 4">DAOM 197198</strain>
    </source>
</reference>
<protein>
    <recommendedName>
        <fullName evidence="2">Cas12f1-like TNB domain-containing protein</fullName>
    </recommendedName>
</protein>
<sequence length="59" mass="7113">KTRKIRRKPVRKMLYWSHNKFKQRLISKAEEKGIYVIIQNEAYTSKTCSWCGNIQKIGR</sequence>
<evidence type="ECO:0000313" key="4">
    <source>
        <dbReference type="Proteomes" id="UP000018888"/>
    </source>
</evidence>
<dbReference type="PANTHER" id="PTHR36172:SF1">
    <property type="entry name" value="RESOLVASE-RELATED"/>
    <property type="match status" value="1"/>
</dbReference>
<feature type="non-terminal residue" evidence="3">
    <location>
        <position position="1"/>
    </location>
</feature>
<dbReference type="InterPro" id="IPR010095">
    <property type="entry name" value="Cas12f1-like_TNB"/>
</dbReference>
<evidence type="ECO:0000259" key="2">
    <source>
        <dbReference type="Pfam" id="PF07282"/>
    </source>
</evidence>
<dbReference type="PANTHER" id="PTHR36172">
    <property type="match status" value="1"/>
</dbReference>
<proteinExistence type="predicted"/>
<organism evidence="3 4">
    <name type="scientific">Rhizophagus irregularis (strain DAOM 181602 / DAOM 197198 / MUCL 43194)</name>
    <name type="common">Arbuscular mycorrhizal fungus</name>
    <name type="synonym">Glomus intraradices</name>
    <dbReference type="NCBI Taxonomy" id="747089"/>
    <lineage>
        <taxon>Eukaryota</taxon>
        <taxon>Fungi</taxon>
        <taxon>Fungi incertae sedis</taxon>
        <taxon>Mucoromycota</taxon>
        <taxon>Glomeromycotina</taxon>
        <taxon>Glomeromycetes</taxon>
        <taxon>Glomerales</taxon>
        <taxon>Glomeraceae</taxon>
        <taxon>Rhizophagus</taxon>
    </lineage>
</organism>
<feature type="domain" description="Cas12f1-like TNB" evidence="2">
    <location>
        <begin position="18"/>
        <end position="54"/>
    </location>
</feature>
<gene>
    <name evidence="3" type="ORF">GLOIN_2v1594591</name>
</gene>
<keyword evidence="1" id="KW-0238">DNA-binding</keyword>